<evidence type="ECO:0000256" key="1">
    <source>
        <dbReference type="SAM" id="MobiDB-lite"/>
    </source>
</evidence>
<keyword evidence="3" id="KW-1185">Reference proteome</keyword>
<sequence length="146" mass="16703">MYKYRSSSSSLGRGKYENRRSVNFVKIKSILLIWAAQLLEEDMYSEYANPPHKASAKEKVDGPPIALTNTNTTSVGNKVYQDNQRFYDVRGSSRNVWEPDVEDPFNHTGSFTPSTEPVIANLFGRELQSHGDMHQSRPRLFCSWPE</sequence>
<accession>A0AAW0RRY8</accession>
<dbReference type="Proteomes" id="UP001397290">
    <property type="component" value="Unassembled WGS sequence"/>
</dbReference>
<dbReference type="AlphaFoldDB" id="A0AAW0RRY8"/>
<reference evidence="2 3" key="1">
    <citation type="submission" date="2020-02" db="EMBL/GenBank/DDBJ databases">
        <title>Comparative genomics of the hypocrealean fungal genus Beauvera.</title>
        <authorList>
            <person name="Showalter D.N."/>
            <person name="Bushley K.E."/>
            <person name="Rehner S.A."/>
        </authorList>
    </citation>
    <scope>NUCLEOTIDE SEQUENCE [LARGE SCALE GENOMIC DNA]</scope>
    <source>
        <strain evidence="2 3">ARSEF4384</strain>
    </source>
</reference>
<gene>
    <name evidence="2" type="ORF">G3M48_005250</name>
</gene>
<evidence type="ECO:0000313" key="3">
    <source>
        <dbReference type="Proteomes" id="UP001397290"/>
    </source>
</evidence>
<protein>
    <submittedName>
        <fullName evidence="2">Uncharacterized protein</fullName>
    </submittedName>
</protein>
<feature type="region of interest" description="Disordered" evidence="1">
    <location>
        <begin position="51"/>
        <end position="74"/>
    </location>
</feature>
<proteinExistence type="predicted"/>
<evidence type="ECO:0000313" key="2">
    <source>
        <dbReference type="EMBL" id="KAK8144843.1"/>
    </source>
</evidence>
<dbReference type="EMBL" id="JAAHCF010000346">
    <property type="protein sequence ID" value="KAK8144843.1"/>
    <property type="molecule type" value="Genomic_DNA"/>
</dbReference>
<comment type="caution">
    <text evidence="2">The sequence shown here is derived from an EMBL/GenBank/DDBJ whole genome shotgun (WGS) entry which is preliminary data.</text>
</comment>
<name>A0AAW0RRY8_9HYPO</name>
<organism evidence="2 3">
    <name type="scientific">Beauveria asiatica</name>
    <dbReference type="NCBI Taxonomy" id="1069075"/>
    <lineage>
        <taxon>Eukaryota</taxon>
        <taxon>Fungi</taxon>
        <taxon>Dikarya</taxon>
        <taxon>Ascomycota</taxon>
        <taxon>Pezizomycotina</taxon>
        <taxon>Sordariomycetes</taxon>
        <taxon>Hypocreomycetidae</taxon>
        <taxon>Hypocreales</taxon>
        <taxon>Cordycipitaceae</taxon>
        <taxon>Beauveria</taxon>
    </lineage>
</organism>